<dbReference type="InterPro" id="IPR002018">
    <property type="entry name" value="CarbesteraseB"/>
</dbReference>
<dbReference type="SUPFAM" id="SSF53474">
    <property type="entry name" value="alpha/beta-Hydrolases"/>
    <property type="match status" value="1"/>
</dbReference>
<evidence type="ECO:0000313" key="6">
    <source>
        <dbReference type="Proteomes" id="UP000694564"/>
    </source>
</evidence>
<evidence type="ECO:0000256" key="1">
    <source>
        <dbReference type="ARBA" id="ARBA00005964"/>
    </source>
</evidence>
<dbReference type="InterPro" id="IPR019819">
    <property type="entry name" value="Carboxylesterase_B_CS"/>
</dbReference>
<dbReference type="AlphaFoldDB" id="A0A8D2DXS2"/>
<reference evidence="5" key="1">
    <citation type="submission" date="2025-08" db="UniProtKB">
        <authorList>
            <consortium name="Ensembl"/>
        </authorList>
    </citation>
    <scope>IDENTIFICATION</scope>
</reference>
<dbReference type="PANTHER" id="PTHR11559">
    <property type="entry name" value="CARBOXYLESTERASE"/>
    <property type="match status" value="1"/>
</dbReference>
<comment type="similarity">
    <text evidence="1 3">Belongs to the type-B carboxylesterase/lipase family.</text>
</comment>
<dbReference type="GO" id="GO:0016787">
    <property type="term" value="F:hydrolase activity"/>
    <property type="evidence" value="ECO:0007669"/>
    <property type="project" value="UniProtKB-KW"/>
</dbReference>
<name>A0A8D2DXS2_SCIVU</name>
<protein>
    <recommendedName>
        <fullName evidence="3">Carboxylic ester hydrolase</fullName>
        <ecNumber evidence="3">3.1.1.-</ecNumber>
    </recommendedName>
</protein>
<dbReference type="Pfam" id="PF00135">
    <property type="entry name" value="COesterase"/>
    <property type="match status" value="1"/>
</dbReference>
<dbReference type="CDD" id="cd00312">
    <property type="entry name" value="Esterase_lipase"/>
    <property type="match status" value="1"/>
</dbReference>
<dbReference type="PROSITE" id="PS00122">
    <property type="entry name" value="CARBOXYLESTERASE_B_1"/>
    <property type="match status" value="1"/>
</dbReference>
<reference evidence="5" key="2">
    <citation type="submission" date="2025-09" db="UniProtKB">
        <authorList>
            <consortium name="Ensembl"/>
        </authorList>
    </citation>
    <scope>IDENTIFICATION</scope>
</reference>
<dbReference type="Ensembl" id="ENSSVLT00005035381.1">
    <property type="protein sequence ID" value="ENSSVLP00005031869.1"/>
    <property type="gene ID" value="ENSSVLG00005025030.1"/>
</dbReference>
<dbReference type="InterPro" id="IPR050309">
    <property type="entry name" value="Type-B_Carboxylest/Lipase"/>
</dbReference>
<dbReference type="Proteomes" id="UP000694564">
    <property type="component" value="Chromosome 17"/>
</dbReference>
<evidence type="ECO:0000259" key="4">
    <source>
        <dbReference type="Pfam" id="PF00135"/>
    </source>
</evidence>
<evidence type="ECO:0000256" key="3">
    <source>
        <dbReference type="RuleBase" id="RU361235"/>
    </source>
</evidence>
<evidence type="ECO:0000256" key="2">
    <source>
        <dbReference type="ARBA" id="ARBA00022801"/>
    </source>
</evidence>
<accession>A0A8D2DXS2</accession>
<dbReference type="Gene3D" id="3.40.50.1820">
    <property type="entry name" value="alpha/beta hydrolase"/>
    <property type="match status" value="1"/>
</dbReference>
<proteinExistence type="inferred from homology"/>
<keyword evidence="2 3" id="KW-0378">Hydrolase</keyword>
<feature type="domain" description="Carboxylesterase type B" evidence="4">
    <location>
        <begin position="24"/>
        <end position="545"/>
    </location>
</feature>
<keyword evidence="6" id="KW-1185">Reference proteome</keyword>
<dbReference type="InterPro" id="IPR029058">
    <property type="entry name" value="AB_hydrolase_fold"/>
</dbReference>
<organism evidence="5 6">
    <name type="scientific">Sciurus vulgaris</name>
    <name type="common">Eurasian red squirrel</name>
    <dbReference type="NCBI Taxonomy" id="55149"/>
    <lineage>
        <taxon>Eukaryota</taxon>
        <taxon>Metazoa</taxon>
        <taxon>Chordata</taxon>
        <taxon>Craniata</taxon>
        <taxon>Vertebrata</taxon>
        <taxon>Euteleostomi</taxon>
        <taxon>Mammalia</taxon>
        <taxon>Eutheria</taxon>
        <taxon>Euarchontoglires</taxon>
        <taxon>Glires</taxon>
        <taxon>Rodentia</taxon>
        <taxon>Sciuromorpha</taxon>
        <taxon>Sciuridae</taxon>
        <taxon>Sciurinae</taxon>
        <taxon>Sciurini</taxon>
        <taxon>Sciurus</taxon>
    </lineage>
</organism>
<dbReference type="PROSITE" id="PS00941">
    <property type="entry name" value="CARBOXYLESTERASE_B_2"/>
    <property type="match status" value="1"/>
</dbReference>
<dbReference type="EC" id="3.1.1.-" evidence="3"/>
<dbReference type="InterPro" id="IPR019826">
    <property type="entry name" value="Carboxylesterase_B_AS"/>
</dbReference>
<evidence type="ECO:0000313" key="5">
    <source>
        <dbReference type="Ensembl" id="ENSSVLP00005031869.1"/>
    </source>
</evidence>
<sequence length="565" mass="62027">MGLLLPRRSALLRTGPPHGHPSSPPVVDTVYGKVLGKYISLEGSAQPVAVFLGVPFAKPPLGSLRFAPPQPAEPWSSVKNTTSYPPMCSQDAVAGQVLSELFTNRKENIPLTFSEDCLYLNIYTPADLRGRSRLPVMVWIHGGGLVVGGASTYDGLALSAHENVVVVTIQYRLGIWGFFSTGDEHCPGNWGHLDQVAALRWVQDNIANFGGNPGSVTIFGESAGGESVSVLVLSPLAKNLFHRAISESGVALTAALIRKDIKPVAEKIAITAGCKTTTSAVMVHCLRQKTEEELLETTLKMNFFSLDLFGDPRESYPFLPTVIDGKLLPKTPQELLADKKFNRVPYMVGINKQEFGWLIPMMMGYPLSEGKLDQQTATALLWKSYPLNLSEELIPVAIEKYLGGTDDPVRKKDLFLDLIADVVFGVPSVMIARGHRDAGAPTYMYEFQYRPSFASDTRPKTVIGDHGDELFSVFGSPFLKEGASEAETNLSKMVMKFWADFARNGNPNGKGLPHWPEYDQKEGYLQIGTTTQAAQGLKDKEVTFWTELRAKETSKKPPTREHVEL</sequence>
<dbReference type="GeneTree" id="ENSGT00940000158564"/>